<feature type="domain" description="DUF3885" evidence="1">
    <location>
        <begin position="18"/>
        <end position="182"/>
    </location>
</feature>
<evidence type="ECO:0000313" key="3">
    <source>
        <dbReference type="Proteomes" id="UP000006512"/>
    </source>
</evidence>
<protein>
    <recommendedName>
        <fullName evidence="1">DUF3885 domain-containing protein</fullName>
    </recommendedName>
</protein>
<dbReference type="Pfam" id="PF13021">
    <property type="entry name" value="DUF3885"/>
    <property type="match status" value="1"/>
</dbReference>
<dbReference type="AlphaFoldDB" id="F4QP56"/>
<proteinExistence type="predicted"/>
<dbReference type="STRING" id="715226.ABI_25280"/>
<dbReference type="InterPro" id="IPR024976">
    <property type="entry name" value="DUF3885"/>
</dbReference>
<keyword evidence="3" id="KW-1185">Reference proteome</keyword>
<dbReference type="HOGENOM" id="CLU_1076237_0_0_5"/>
<evidence type="ECO:0000259" key="1">
    <source>
        <dbReference type="Pfam" id="PF13021"/>
    </source>
</evidence>
<evidence type="ECO:0000313" key="2">
    <source>
        <dbReference type="EMBL" id="EGF91114.1"/>
    </source>
</evidence>
<name>F4QP56_9CAUL</name>
<dbReference type="OrthoDB" id="8783685at2"/>
<dbReference type="EMBL" id="GL883078">
    <property type="protein sequence ID" value="EGF91114.1"/>
    <property type="molecule type" value="Genomic_DNA"/>
</dbReference>
<reference evidence="3" key="1">
    <citation type="submission" date="2011-03" db="EMBL/GenBank/DDBJ databases">
        <title>Draft genome sequence of Brevundimonas diminuta.</title>
        <authorList>
            <person name="Brown P.J.B."/>
            <person name="Buechlein A."/>
            <person name="Hemmerich C."/>
            <person name="Brun Y.V."/>
        </authorList>
    </citation>
    <scope>NUCLEOTIDE SEQUENCE [LARGE SCALE GENOMIC DNA]</scope>
    <source>
        <strain evidence="3">C19</strain>
    </source>
</reference>
<gene>
    <name evidence="2" type="ORF">ABI_25280</name>
</gene>
<dbReference type="Proteomes" id="UP000006512">
    <property type="component" value="Unassembled WGS sequence"/>
</dbReference>
<dbReference type="eggNOG" id="ENOG502ZBHH">
    <property type="taxonomic scope" value="Bacteria"/>
</dbReference>
<sequence length="215" mass="25064">MDPFQIDWLHLHPNSWPIAHHLRDTPGWNMTRFHLLPESRKACRDHLELRYLLNRFNKVADTVLGNGEACWMVVLSSPNENTLHRKRIARIAKRWKLTPRWSFYSDTDRLTYTVMANMVMWRPDHFNRIFLDVYHQRLWGVLWMNYETGAVLTPNEAGVEISQPTPQKLMDIVSRYYGWLPEPGLGLLKFDPAQMAGASFQVSKACSDAIARSLG</sequence>
<dbReference type="RefSeq" id="WP_006273303.1">
    <property type="nucleotide sequence ID" value="NZ_GL883078.1"/>
</dbReference>
<organism evidence="2 3">
    <name type="scientific">Asticcacaulis biprosthecium C19</name>
    <dbReference type="NCBI Taxonomy" id="715226"/>
    <lineage>
        <taxon>Bacteria</taxon>
        <taxon>Pseudomonadati</taxon>
        <taxon>Pseudomonadota</taxon>
        <taxon>Alphaproteobacteria</taxon>
        <taxon>Caulobacterales</taxon>
        <taxon>Caulobacteraceae</taxon>
        <taxon>Asticcacaulis</taxon>
    </lineage>
</organism>
<accession>F4QP56</accession>